<dbReference type="PROSITE" id="PS50935">
    <property type="entry name" value="SSB"/>
    <property type="match status" value="1"/>
</dbReference>
<sequence length="103" mass="12058">MDREMININANLVKEVELSEFERDGEKVDVANFTLIKKYGKGKEYINCSVYGEKSERAKELDKGDLIHVFGYFKENKKGDKVYKNFVVKSLNKIENKKENEEE</sequence>
<proteinExistence type="predicted"/>
<reference evidence="4" key="1">
    <citation type="submission" date="2016-01" db="EMBL/GenBank/DDBJ databases">
        <authorList>
            <person name="Mitreva M."/>
            <person name="Pepin K.H."/>
            <person name="Mihindukulasuriya K.A."/>
            <person name="Fulton R."/>
            <person name="Fronick C."/>
            <person name="O'Laughlin M."/>
            <person name="Miner T."/>
            <person name="Herter B."/>
            <person name="Rosa B.A."/>
            <person name="Cordes M."/>
            <person name="Tomlinson C."/>
            <person name="Wollam A."/>
            <person name="Palsikar V.B."/>
            <person name="Mardis E.R."/>
            <person name="Wilson R.K."/>
        </authorList>
    </citation>
    <scope>NUCLEOTIDE SEQUENCE [LARGE SCALE GENOMIC DNA]</scope>
    <source>
        <strain evidence="4">MJR8151</strain>
    </source>
</reference>
<dbReference type="Proteomes" id="UP000070383">
    <property type="component" value="Unassembled WGS sequence"/>
</dbReference>
<dbReference type="EMBL" id="LRPM01000077">
    <property type="protein sequence ID" value="KWZ76579.1"/>
    <property type="molecule type" value="Genomic_DNA"/>
</dbReference>
<dbReference type="OrthoDB" id="95661at2"/>
<evidence type="ECO:0000313" key="3">
    <source>
        <dbReference type="EMBL" id="KWZ76579.1"/>
    </source>
</evidence>
<keyword evidence="4" id="KW-1185">Reference proteome</keyword>
<evidence type="ECO:0000256" key="1">
    <source>
        <dbReference type="ARBA" id="ARBA00023125"/>
    </source>
</evidence>
<evidence type="ECO:0000256" key="2">
    <source>
        <dbReference type="PROSITE-ProRule" id="PRU00252"/>
    </source>
</evidence>
<dbReference type="InterPro" id="IPR012340">
    <property type="entry name" value="NA-bd_OB-fold"/>
</dbReference>
<keyword evidence="1 2" id="KW-0238">DNA-binding</keyword>
<dbReference type="AlphaFoldDB" id="A0A133KAP7"/>
<dbReference type="Gene3D" id="2.40.50.140">
    <property type="entry name" value="Nucleic acid-binding proteins"/>
    <property type="match status" value="1"/>
</dbReference>
<dbReference type="InterPro" id="IPR000424">
    <property type="entry name" value="Primosome_PriB/ssb"/>
</dbReference>
<dbReference type="SUPFAM" id="SSF50249">
    <property type="entry name" value="Nucleic acid-binding proteins"/>
    <property type="match status" value="1"/>
</dbReference>
<dbReference type="STRING" id="33036.HMPREF3200_01778"/>
<dbReference type="RefSeq" id="WP_060929875.1">
    <property type="nucleotide sequence ID" value="NZ_KQ955292.1"/>
</dbReference>
<comment type="caution">
    <text evidence="3">The sequence shown here is derived from an EMBL/GenBank/DDBJ whole genome shotgun (WGS) entry which is preliminary data.</text>
</comment>
<protein>
    <recommendedName>
        <fullName evidence="5">Single-strand binding family protein</fullName>
    </recommendedName>
</protein>
<dbReference type="GO" id="GO:0003697">
    <property type="term" value="F:single-stranded DNA binding"/>
    <property type="evidence" value="ECO:0007669"/>
    <property type="project" value="InterPro"/>
</dbReference>
<accession>A0A133KAP7</accession>
<dbReference type="PATRIC" id="fig|33036.3.peg.1767"/>
<gene>
    <name evidence="3" type="ORF">HMPREF3200_01778</name>
</gene>
<evidence type="ECO:0008006" key="5">
    <source>
        <dbReference type="Google" id="ProtNLM"/>
    </source>
</evidence>
<name>A0A133KAP7_9FIRM</name>
<evidence type="ECO:0000313" key="4">
    <source>
        <dbReference type="Proteomes" id="UP000070383"/>
    </source>
</evidence>
<organism evidence="3 4">
    <name type="scientific">Anaerococcus tetradius</name>
    <dbReference type="NCBI Taxonomy" id="33036"/>
    <lineage>
        <taxon>Bacteria</taxon>
        <taxon>Bacillati</taxon>
        <taxon>Bacillota</taxon>
        <taxon>Tissierellia</taxon>
        <taxon>Tissierellales</taxon>
        <taxon>Peptoniphilaceae</taxon>
        <taxon>Anaerococcus</taxon>
    </lineage>
</organism>